<reference evidence="1 2" key="1">
    <citation type="submission" date="2020-12" db="EMBL/GenBank/DDBJ databases">
        <title>Concerted genomic and epigenomic changes stabilize Arabidopsis allopolyploids.</title>
        <authorList>
            <person name="Chen Z."/>
        </authorList>
    </citation>
    <scope>NUCLEOTIDE SEQUENCE [LARGE SCALE GENOMIC DNA]</scope>
    <source>
        <strain evidence="1">Allo738</strain>
        <tissue evidence="1">Leaf</tissue>
    </source>
</reference>
<evidence type="ECO:0000313" key="1">
    <source>
        <dbReference type="EMBL" id="KAG7593244.1"/>
    </source>
</evidence>
<dbReference type="PANTHER" id="PTHR34784">
    <property type="entry name" value="50S RIBOSOMAL PROTEIN L34"/>
    <property type="match status" value="1"/>
</dbReference>
<dbReference type="InterPro" id="IPR011719">
    <property type="entry name" value="CHP02058"/>
</dbReference>
<dbReference type="NCBIfam" id="TIGR02058">
    <property type="entry name" value="lin0512_fam"/>
    <property type="match status" value="1"/>
</dbReference>
<accession>A0A8T2C811</accession>
<sequence length="192" mass="20545">MSLSLISGSILICPELHQSPSYLRISSSPPLSLSSPSKSSSPHQFSQISRPIKVTARSAMETISGGVPNNTMKLLFVEMGVGYDQHGQDVTSAAMKACKNAISSNSIPAFRRGSIPGVSFGEMKLQIKLGVPHSLHQQLDLEKVKSIFPYGKIVNVEVVDGGLICSSGVLVEEMGDKNEDCYIVNAAVYVGY</sequence>
<name>A0A8T2C811_9BRAS</name>
<keyword evidence="2" id="KW-1185">Reference proteome</keyword>
<dbReference type="PANTHER" id="PTHR34784:SF1">
    <property type="entry name" value="50S RIBOSOMAL PROTEIN L34"/>
    <property type="match status" value="1"/>
</dbReference>
<organism evidence="1 2">
    <name type="scientific">Arabidopsis thaliana x Arabidopsis arenosa</name>
    <dbReference type="NCBI Taxonomy" id="1240361"/>
    <lineage>
        <taxon>Eukaryota</taxon>
        <taxon>Viridiplantae</taxon>
        <taxon>Streptophyta</taxon>
        <taxon>Embryophyta</taxon>
        <taxon>Tracheophyta</taxon>
        <taxon>Spermatophyta</taxon>
        <taxon>Magnoliopsida</taxon>
        <taxon>eudicotyledons</taxon>
        <taxon>Gunneridae</taxon>
        <taxon>Pentapetalae</taxon>
        <taxon>rosids</taxon>
        <taxon>malvids</taxon>
        <taxon>Brassicales</taxon>
        <taxon>Brassicaceae</taxon>
        <taxon>Camelineae</taxon>
        <taxon>Arabidopsis</taxon>
    </lineage>
</organism>
<evidence type="ECO:0008006" key="3">
    <source>
        <dbReference type="Google" id="ProtNLM"/>
    </source>
</evidence>
<proteinExistence type="predicted"/>
<dbReference type="AlphaFoldDB" id="A0A8T2C811"/>
<dbReference type="EMBL" id="JAEFBK010000006">
    <property type="protein sequence ID" value="KAG7593244.1"/>
    <property type="molecule type" value="Genomic_DNA"/>
</dbReference>
<evidence type="ECO:0000313" key="2">
    <source>
        <dbReference type="Proteomes" id="UP000694240"/>
    </source>
</evidence>
<gene>
    <name evidence="1" type="ORF">ISN45_Aa01g020510</name>
</gene>
<dbReference type="Pfam" id="PF09585">
    <property type="entry name" value="Lin0512_fam"/>
    <property type="match status" value="1"/>
</dbReference>
<comment type="caution">
    <text evidence="1">The sequence shown here is derived from an EMBL/GenBank/DDBJ whole genome shotgun (WGS) entry which is preliminary data.</text>
</comment>
<protein>
    <recommendedName>
        <fullName evidence="3">50S ribosomal protein L34</fullName>
    </recommendedName>
</protein>
<dbReference type="Proteomes" id="UP000694240">
    <property type="component" value="Chromosome 6"/>
</dbReference>
<dbReference type="FunFam" id="3.30.1330.20:FF:000025">
    <property type="entry name" value="50S ribosomal protein L34"/>
    <property type="match status" value="1"/>
</dbReference>